<dbReference type="InterPro" id="IPR029019">
    <property type="entry name" value="HEX_eukaryotic_N"/>
</dbReference>
<name>A0AAV0REP0_9ROSI</name>
<evidence type="ECO:0000256" key="6">
    <source>
        <dbReference type="ARBA" id="ARBA00023180"/>
    </source>
</evidence>
<dbReference type="GO" id="GO:0005975">
    <property type="term" value="P:carbohydrate metabolic process"/>
    <property type="evidence" value="ECO:0007669"/>
    <property type="project" value="InterPro"/>
</dbReference>
<dbReference type="EMBL" id="CAMGYJ010000010">
    <property type="protein sequence ID" value="CAI0556109.1"/>
    <property type="molecule type" value="Genomic_DNA"/>
</dbReference>
<feature type="active site" description="Proton donor" evidence="8">
    <location>
        <position position="378"/>
    </location>
</feature>
<evidence type="ECO:0000259" key="10">
    <source>
        <dbReference type="Pfam" id="PF14845"/>
    </source>
</evidence>
<evidence type="ECO:0000313" key="11">
    <source>
        <dbReference type="EMBL" id="CAI0556109.1"/>
    </source>
</evidence>
<evidence type="ECO:0000256" key="1">
    <source>
        <dbReference type="ARBA" id="ARBA00001231"/>
    </source>
</evidence>
<dbReference type="EC" id="3.2.1.52" evidence="3"/>
<dbReference type="CDD" id="cd06562">
    <property type="entry name" value="GH20_HexA_HexB-like"/>
    <property type="match status" value="1"/>
</dbReference>
<dbReference type="PIRSF" id="PIRSF001093">
    <property type="entry name" value="B-hxosamndse_ab_euk"/>
    <property type="match status" value="1"/>
</dbReference>
<dbReference type="SUPFAM" id="SSF51445">
    <property type="entry name" value="(Trans)glycosidases"/>
    <property type="match status" value="1"/>
</dbReference>
<dbReference type="InterPro" id="IPR025705">
    <property type="entry name" value="Beta_hexosaminidase_sua/sub"/>
</dbReference>
<dbReference type="PANTHER" id="PTHR22600:SF26">
    <property type="entry name" value="BETA-N-ACETYLHEXOSAMINIDASE"/>
    <property type="match status" value="1"/>
</dbReference>
<evidence type="ECO:0000256" key="5">
    <source>
        <dbReference type="ARBA" id="ARBA00022801"/>
    </source>
</evidence>
<dbReference type="Pfam" id="PF00728">
    <property type="entry name" value="Glyco_hydro_20"/>
    <property type="match status" value="1"/>
</dbReference>
<dbReference type="Pfam" id="PF14845">
    <property type="entry name" value="Glycohydro_20b2"/>
    <property type="match status" value="1"/>
</dbReference>
<dbReference type="GO" id="GO:0030203">
    <property type="term" value="P:glycosaminoglycan metabolic process"/>
    <property type="evidence" value="ECO:0007669"/>
    <property type="project" value="TreeGrafter"/>
</dbReference>
<dbReference type="PRINTS" id="PR00738">
    <property type="entry name" value="GLHYDRLASE20"/>
</dbReference>
<dbReference type="PANTHER" id="PTHR22600">
    <property type="entry name" value="BETA-HEXOSAMINIDASE"/>
    <property type="match status" value="1"/>
</dbReference>
<evidence type="ECO:0000313" key="12">
    <source>
        <dbReference type="Proteomes" id="UP001154282"/>
    </source>
</evidence>
<keyword evidence="4" id="KW-0732">Signal</keyword>
<sequence length="625" mass="69123">EPASSLPHHSFLAGKTNLFRRKKNPFSPSSGEMAPLPSHPITTRHVLSQLLTLLLIHSSATAALPVNVWPKPTSISWSSPHTIASLSPTFQLDYPSSNRYLSAAVSRYHRLISSERHRPISDPTAKFSTSPTPLQSLSISVADLAAPLVHGADESYTLTIPNYAAADATANLTAATVWGAMRGLETFSQLVWGRLHGRRVPIGIEIRDAPLFGHRGFLLDTSRNFYPVEDILRTIRAMSYNKMNVFHWHITDSHSFPLELPSEPGLTAKGAYGRGMRYSVADVGRVVQYGYEHGVRVVPEVDTPAHTGSWAGAYPEIITCADKFWWPAGSSWADRLASEPGTGQLNPLHPKTYTVVGNVINDIASLFPDPFFHAGADEVVPGCWKTDPSIQSFLSQNGTLSQILETFINKTFPQIISHNKTAVYWEDVILDAGIKVNPAVFPPEHTVFQTWNNGPNNTKLLAAAGYRVIVSSWEYYYLDCGHGDFLGNDSQYDPPPTSSDVDSNGGSWCGPYKTWQKVYNYDITYGLSEVEKGKVLGAEVALWSEQADGTVLDGKVWPRAAAMAEAMWSGNRDEKGRKRFAEATDRLNEWRYRMVGRGIKAEPIQPLWCLRNPGMCNTVQPFVPQ</sequence>
<dbReference type="FunFam" id="3.20.20.80:FF:000063">
    <property type="entry name" value="Beta-hexosaminidase"/>
    <property type="match status" value="1"/>
</dbReference>
<evidence type="ECO:0000256" key="7">
    <source>
        <dbReference type="ARBA" id="ARBA00023295"/>
    </source>
</evidence>
<protein>
    <recommendedName>
        <fullName evidence="3">beta-N-acetylhexosaminidase</fullName>
        <ecNumber evidence="3">3.2.1.52</ecNumber>
    </recommendedName>
</protein>
<evidence type="ECO:0000256" key="2">
    <source>
        <dbReference type="ARBA" id="ARBA00006285"/>
    </source>
</evidence>
<dbReference type="InterPro" id="IPR029018">
    <property type="entry name" value="Hex-like_dom2"/>
</dbReference>
<dbReference type="AlphaFoldDB" id="A0AAV0REP0"/>
<comment type="caution">
    <text evidence="11">The sequence shown here is derived from an EMBL/GenBank/DDBJ whole genome shotgun (WGS) entry which is preliminary data.</text>
</comment>
<keyword evidence="7" id="KW-0326">Glycosidase</keyword>
<feature type="non-terminal residue" evidence="11">
    <location>
        <position position="1"/>
    </location>
</feature>
<dbReference type="InterPro" id="IPR017853">
    <property type="entry name" value="GH"/>
</dbReference>
<keyword evidence="6" id="KW-0325">Glycoprotein</keyword>
<reference evidence="11" key="1">
    <citation type="submission" date="2022-08" db="EMBL/GenBank/DDBJ databases">
        <authorList>
            <person name="Gutierrez-Valencia J."/>
        </authorList>
    </citation>
    <scope>NUCLEOTIDE SEQUENCE</scope>
</reference>
<feature type="domain" description="Beta-hexosaminidase eukaryotic type N-terminal" evidence="10">
    <location>
        <begin position="68"/>
        <end position="190"/>
    </location>
</feature>
<dbReference type="GO" id="GO:0016020">
    <property type="term" value="C:membrane"/>
    <property type="evidence" value="ECO:0007669"/>
    <property type="project" value="TreeGrafter"/>
</dbReference>
<evidence type="ECO:0000256" key="3">
    <source>
        <dbReference type="ARBA" id="ARBA00012663"/>
    </source>
</evidence>
<dbReference type="SUPFAM" id="SSF55545">
    <property type="entry name" value="beta-N-acetylhexosaminidase-like domain"/>
    <property type="match status" value="1"/>
</dbReference>
<keyword evidence="12" id="KW-1185">Reference proteome</keyword>
<dbReference type="Proteomes" id="UP001154282">
    <property type="component" value="Unassembled WGS sequence"/>
</dbReference>
<gene>
    <name evidence="11" type="ORF">LITE_LOCUS47840</name>
</gene>
<accession>A0AAV0REP0</accession>
<dbReference type="InterPro" id="IPR015883">
    <property type="entry name" value="Glyco_hydro_20_cat"/>
</dbReference>
<keyword evidence="5" id="KW-0378">Hydrolase</keyword>
<proteinExistence type="inferred from homology"/>
<comment type="similarity">
    <text evidence="2">Belongs to the glycosyl hydrolase 20 family.</text>
</comment>
<dbReference type="Gene3D" id="3.30.379.10">
    <property type="entry name" value="Chitobiase/beta-hexosaminidase domain 2-like"/>
    <property type="match status" value="1"/>
</dbReference>
<evidence type="ECO:0000259" key="9">
    <source>
        <dbReference type="Pfam" id="PF00728"/>
    </source>
</evidence>
<comment type="catalytic activity">
    <reaction evidence="1">
        <text>Hydrolysis of terminal non-reducing N-acetyl-D-hexosamine residues in N-acetyl-beta-D-hexosaminides.</text>
        <dbReference type="EC" id="3.2.1.52"/>
    </reaction>
</comment>
<evidence type="ECO:0000256" key="8">
    <source>
        <dbReference type="PIRSR" id="PIRSR001093-1"/>
    </source>
</evidence>
<dbReference type="GO" id="GO:0004563">
    <property type="term" value="F:beta-N-acetylhexosaminidase activity"/>
    <property type="evidence" value="ECO:0007669"/>
    <property type="project" value="UniProtKB-EC"/>
</dbReference>
<evidence type="ECO:0000256" key="4">
    <source>
        <dbReference type="ARBA" id="ARBA00022729"/>
    </source>
</evidence>
<organism evidence="11 12">
    <name type="scientific">Linum tenue</name>
    <dbReference type="NCBI Taxonomy" id="586396"/>
    <lineage>
        <taxon>Eukaryota</taxon>
        <taxon>Viridiplantae</taxon>
        <taxon>Streptophyta</taxon>
        <taxon>Embryophyta</taxon>
        <taxon>Tracheophyta</taxon>
        <taxon>Spermatophyta</taxon>
        <taxon>Magnoliopsida</taxon>
        <taxon>eudicotyledons</taxon>
        <taxon>Gunneridae</taxon>
        <taxon>Pentapetalae</taxon>
        <taxon>rosids</taxon>
        <taxon>fabids</taxon>
        <taxon>Malpighiales</taxon>
        <taxon>Linaceae</taxon>
        <taxon>Linum</taxon>
    </lineage>
</organism>
<feature type="domain" description="Glycoside hydrolase family 20 catalytic" evidence="9">
    <location>
        <begin position="212"/>
        <end position="570"/>
    </location>
</feature>
<dbReference type="Gene3D" id="3.20.20.80">
    <property type="entry name" value="Glycosidases"/>
    <property type="match status" value="1"/>
</dbReference>